<feature type="transmembrane region" description="Helical" evidence="1">
    <location>
        <begin position="99"/>
        <end position="120"/>
    </location>
</feature>
<reference evidence="3 4" key="1">
    <citation type="submission" date="2017-05" db="EMBL/GenBank/DDBJ databases">
        <authorList>
            <person name="Varghese N."/>
            <person name="Submissions S."/>
        </authorList>
    </citation>
    <scope>NUCLEOTIDE SEQUENCE [LARGE SCALE GENOMIC DNA]</scope>
    <source>
        <strain evidence="3 4">DSM 25457</strain>
    </source>
</reference>
<dbReference type="SUPFAM" id="SSF103481">
    <property type="entry name" value="Multidrug resistance efflux transporter EmrE"/>
    <property type="match status" value="2"/>
</dbReference>
<feature type="transmembrane region" description="Helical" evidence="1">
    <location>
        <begin position="257"/>
        <end position="278"/>
    </location>
</feature>
<dbReference type="EMBL" id="FXUG01000002">
    <property type="protein sequence ID" value="SMP48595.1"/>
    <property type="molecule type" value="Genomic_DNA"/>
</dbReference>
<feature type="transmembrane region" description="Helical" evidence="1">
    <location>
        <begin position="196"/>
        <end position="217"/>
    </location>
</feature>
<gene>
    <name evidence="3" type="ORF">SAMN06265222_102444</name>
</gene>
<evidence type="ECO:0000256" key="1">
    <source>
        <dbReference type="SAM" id="Phobius"/>
    </source>
</evidence>
<feature type="transmembrane region" description="Helical" evidence="1">
    <location>
        <begin position="132"/>
        <end position="149"/>
    </location>
</feature>
<sequence length="309" mass="32458">MDGATHPGIKTGVVCGLISAVFYTFANIALRHSVAVDSFFVAAIKSAPAIFFLTPYLLVIKLSGRPIAVSRHLVPRFILVSVLGQIGGNGVFQMALGEIGLAATVPITLGALLIASAFVGRWMLGESVQRRTMVAITILIGAVVLLSQSGEPATVEGGGAWRPFLGAAYAMFSGVCFAVFSSMMRLSMQQGLQSATAMWINSAVGVVCLLMVTFYRTDMSELAALPVGLWYSMMLAGFFNLVAFIAIATAMRVLPIVAVHLLNASQVAMAATAGVVLFSEPLTHSLIAGILMTMGGLLVLASRRPAKTT</sequence>
<dbReference type="InterPro" id="IPR000620">
    <property type="entry name" value="EamA_dom"/>
</dbReference>
<feature type="transmembrane region" description="Helical" evidence="1">
    <location>
        <begin position="229"/>
        <end position="250"/>
    </location>
</feature>
<proteinExistence type="predicted"/>
<feature type="transmembrane region" description="Helical" evidence="1">
    <location>
        <begin position="161"/>
        <end position="184"/>
    </location>
</feature>
<keyword evidence="4" id="KW-1185">Reference proteome</keyword>
<keyword evidence="1" id="KW-1133">Transmembrane helix</keyword>
<feature type="transmembrane region" description="Helical" evidence="1">
    <location>
        <begin position="73"/>
        <end position="93"/>
    </location>
</feature>
<dbReference type="Proteomes" id="UP001158067">
    <property type="component" value="Unassembled WGS sequence"/>
</dbReference>
<evidence type="ECO:0000313" key="3">
    <source>
        <dbReference type="EMBL" id="SMP48595.1"/>
    </source>
</evidence>
<keyword evidence="1" id="KW-0812">Transmembrane</keyword>
<name>A0ABY1PVW3_9BACT</name>
<feature type="transmembrane region" description="Helical" evidence="1">
    <location>
        <begin position="284"/>
        <end position="301"/>
    </location>
</feature>
<accession>A0ABY1PVW3</accession>
<dbReference type="InterPro" id="IPR037185">
    <property type="entry name" value="EmrE-like"/>
</dbReference>
<comment type="caution">
    <text evidence="3">The sequence shown here is derived from an EMBL/GenBank/DDBJ whole genome shotgun (WGS) entry which is preliminary data.</text>
</comment>
<protein>
    <recommendedName>
        <fullName evidence="2">EamA domain-containing protein</fullName>
    </recommendedName>
</protein>
<feature type="transmembrane region" description="Helical" evidence="1">
    <location>
        <begin position="12"/>
        <end position="30"/>
    </location>
</feature>
<feature type="domain" description="EamA" evidence="2">
    <location>
        <begin position="165"/>
        <end position="300"/>
    </location>
</feature>
<dbReference type="Pfam" id="PF00892">
    <property type="entry name" value="EamA"/>
    <property type="match status" value="1"/>
</dbReference>
<organism evidence="3 4">
    <name type="scientific">Neorhodopirellula lusitana</name>
    <dbReference type="NCBI Taxonomy" id="445327"/>
    <lineage>
        <taxon>Bacteria</taxon>
        <taxon>Pseudomonadati</taxon>
        <taxon>Planctomycetota</taxon>
        <taxon>Planctomycetia</taxon>
        <taxon>Pirellulales</taxon>
        <taxon>Pirellulaceae</taxon>
        <taxon>Neorhodopirellula</taxon>
    </lineage>
</organism>
<evidence type="ECO:0000259" key="2">
    <source>
        <dbReference type="Pfam" id="PF00892"/>
    </source>
</evidence>
<evidence type="ECO:0000313" key="4">
    <source>
        <dbReference type="Proteomes" id="UP001158067"/>
    </source>
</evidence>
<keyword evidence="1" id="KW-0472">Membrane</keyword>
<feature type="transmembrane region" description="Helical" evidence="1">
    <location>
        <begin position="42"/>
        <end position="61"/>
    </location>
</feature>